<dbReference type="PANTHER" id="PTHR30221:SF20">
    <property type="entry name" value="SMALL-CONDUCTANCE MECHANOSENSITIVE CHANNEL"/>
    <property type="match status" value="1"/>
</dbReference>
<dbReference type="GO" id="GO:0005886">
    <property type="term" value="C:plasma membrane"/>
    <property type="evidence" value="ECO:0007669"/>
    <property type="project" value="UniProtKB-SubCell"/>
</dbReference>
<feature type="transmembrane region" description="Helical" evidence="8">
    <location>
        <begin position="172"/>
        <end position="197"/>
    </location>
</feature>
<dbReference type="InterPro" id="IPR049278">
    <property type="entry name" value="MS_channel_C"/>
</dbReference>
<accession>A0A8T4H202</accession>
<evidence type="ECO:0000259" key="10">
    <source>
        <dbReference type="Pfam" id="PF21082"/>
    </source>
</evidence>
<feature type="domain" description="Mechanosensitive ion channel MscS C-terminal" evidence="10">
    <location>
        <begin position="258"/>
        <end position="342"/>
    </location>
</feature>
<dbReference type="AlphaFoldDB" id="A0A8T4H202"/>
<feature type="compositionally biased region" description="Acidic residues" evidence="7">
    <location>
        <begin position="404"/>
        <end position="419"/>
    </location>
</feature>
<dbReference type="Pfam" id="PF21082">
    <property type="entry name" value="MS_channel_3rd"/>
    <property type="match status" value="1"/>
</dbReference>
<dbReference type="Gene3D" id="1.10.287.1260">
    <property type="match status" value="1"/>
</dbReference>
<proteinExistence type="inferred from homology"/>
<dbReference type="Gene3D" id="3.30.70.100">
    <property type="match status" value="1"/>
</dbReference>
<feature type="transmembrane region" description="Helical" evidence="8">
    <location>
        <begin position="60"/>
        <end position="78"/>
    </location>
</feature>
<evidence type="ECO:0000256" key="3">
    <source>
        <dbReference type="ARBA" id="ARBA00022475"/>
    </source>
</evidence>
<organism evidence="11 12">
    <name type="scientific">Halolamina salifodinae</name>
    <dbReference type="NCBI Taxonomy" id="1202767"/>
    <lineage>
        <taxon>Archaea</taxon>
        <taxon>Methanobacteriati</taxon>
        <taxon>Methanobacteriota</taxon>
        <taxon>Stenosarchaea group</taxon>
        <taxon>Halobacteria</taxon>
        <taxon>Halobacteriales</taxon>
        <taxon>Haloferacaceae</taxon>
    </lineage>
</organism>
<gene>
    <name evidence="11" type="ORF">J2753_002136</name>
</gene>
<dbReference type="InterPro" id="IPR010920">
    <property type="entry name" value="LSM_dom_sf"/>
</dbReference>
<dbReference type="InterPro" id="IPR006686">
    <property type="entry name" value="MscS_channel_CS"/>
</dbReference>
<evidence type="ECO:0000313" key="11">
    <source>
        <dbReference type="EMBL" id="MBP1987635.1"/>
    </source>
</evidence>
<dbReference type="InterPro" id="IPR011066">
    <property type="entry name" value="MscS_channel_C_sf"/>
</dbReference>
<evidence type="ECO:0000256" key="7">
    <source>
        <dbReference type="SAM" id="MobiDB-lite"/>
    </source>
</evidence>
<comment type="caution">
    <text evidence="11">The sequence shown here is derived from an EMBL/GenBank/DDBJ whole genome shotgun (WGS) entry which is preliminary data.</text>
</comment>
<feature type="compositionally biased region" description="Acidic residues" evidence="7">
    <location>
        <begin position="369"/>
        <end position="396"/>
    </location>
</feature>
<dbReference type="PANTHER" id="PTHR30221">
    <property type="entry name" value="SMALL-CONDUCTANCE MECHANOSENSITIVE CHANNEL"/>
    <property type="match status" value="1"/>
</dbReference>
<feature type="region of interest" description="Disordered" evidence="7">
    <location>
        <begin position="361"/>
        <end position="419"/>
    </location>
</feature>
<keyword evidence="5 8" id="KW-1133">Transmembrane helix</keyword>
<dbReference type="Proteomes" id="UP000823736">
    <property type="component" value="Unassembled WGS sequence"/>
</dbReference>
<dbReference type="Pfam" id="PF00924">
    <property type="entry name" value="MS_channel_2nd"/>
    <property type="match status" value="1"/>
</dbReference>
<evidence type="ECO:0000256" key="8">
    <source>
        <dbReference type="SAM" id="Phobius"/>
    </source>
</evidence>
<dbReference type="InterPro" id="IPR011014">
    <property type="entry name" value="MscS_channel_TM-2"/>
</dbReference>
<keyword evidence="4 8" id="KW-0812">Transmembrane</keyword>
<evidence type="ECO:0000256" key="5">
    <source>
        <dbReference type="ARBA" id="ARBA00022989"/>
    </source>
</evidence>
<dbReference type="Gene3D" id="2.30.30.60">
    <property type="match status" value="1"/>
</dbReference>
<comment type="similarity">
    <text evidence="2">Belongs to the MscS (TC 1.A.23) family.</text>
</comment>
<reference evidence="11" key="1">
    <citation type="submission" date="2021-03" db="EMBL/GenBank/DDBJ databases">
        <title>Genomic Encyclopedia of Type Strains, Phase IV (KMG-IV): sequencing the most valuable type-strain genomes for metagenomic binning, comparative biology and taxonomic classification.</title>
        <authorList>
            <person name="Goeker M."/>
        </authorList>
    </citation>
    <scope>NUCLEOTIDE SEQUENCE</scope>
    <source>
        <strain evidence="11">DSM 26232</strain>
    </source>
</reference>
<dbReference type="EMBL" id="JAGGLC010000004">
    <property type="protein sequence ID" value="MBP1987635.1"/>
    <property type="molecule type" value="Genomic_DNA"/>
</dbReference>
<evidence type="ECO:0000256" key="2">
    <source>
        <dbReference type="ARBA" id="ARBA00008017"/>
    </source>
</evidence>
<feature type="transmembrane region" description="Helical" evidence="8">
    <location>
        <begin position="139"/>
        <end position="160"/>
    </location>
</feature>
<keyword evidence="6 8" id="KW-0472">Membrane</keyword>
<evidence type="ECO:0000256" key="4">
    <source>
        <dbReference type="ARBA" id="ARBA00022692"/>
    </source>
</evidence>
<evidence type="ECO:0000256" key="6">
    <source>
        <dbReference type="ARBA" id="ARBA00023136"/>
    </source>
</evidence>
<keyword evidence="12" id="KW-1185">Reference proteome</keyword>
<dbReference type="InterPro" id="IPR045275">
    <property type="entry name" value="MscS_archaea/bacteria_type"/>
</dbReference>
<protein>
    <submittedName>
        <fullName evidence="11">Small-conductance mechanosensitive channel</fullName>
    </submittedName>
</protein>
<keyword evidence="3" id="KW-1003">Cell membrane</keyword>
<feature type="transmembrane region" description="Helical" evidence="8">
    <location>
        <begin position="20"/>
        <end position="39"/>
    </location>
</feature>
<dbReference type="PROSITE" id="PS01246">
    <property type="entry name" value="UPF0003"/>
    <property type="match status" value="1"/>
</dbReference>
<name>A0A8T4H202_9EURY</name>
<feature type="domain" description="Mechanosensitive ion channel MscS" evidence="9">
    <location>
        <begin position="189"/>
        <end position="251"/>
    </location>
</feature>
<dbReference type="GO" id="GO:0008381">
    <property type="term" value="F:mechanosensitive monoatomic ion channel activity"/>
    <property type="evidence" value="ECO:0007669"/>
    <property type="project" value="InterPro"/>
</dbReference>
<dbReference type="SUPFAM" id="SSF50182">
    <property type="entry name" value="Sm-like ribonucleoproteins"/>
    <property type="match status" value="1"/>
</dbReference>
<dbReference type="InterPro" id="IPR006685">
    <property type="entry name" value="MscS_channel_2nd"/>
</dbReference>
<evidence type="ECO:0000259" key="9">
    <source>
        <dbReference type="Pfam" id="PF00924"/>
    </source>
</evidence>
<evidence type="ECO:0000256" key="1">
    <source>
        <dbReference type="ARBA" id="ARBA00004651"/>
    </source>
</evidence>
<dbReference type="SUPFAM" id="SSF82861">
    <property type="entry name" value="Mechanosensitive channel protein MscS (YggB), transmembrane region"/>
    <property type="match status" value="1"/>
</dbReference>
<evidence type="ECO:0000313" key="12">
    <source>
        <dbReference type="Proteomes" id="UP000823736"/>
    </source>
</evidence>
<dbReference type="RefSeq" id="WP_209492000.1">
    <property type="nucleotide sequence ID" value="NZ_JAGGLC010000004.1"/>
</dbReference>
<feature type="transmembrane region" description="Helical" evidence="8">
    <location>
        <begin position="98"/>
        <end position="118"/>
    </location>
</feature>
<dbReference type="InterPro" id="IPR023408">
    <property type="entry name" value="MscS_beta-dom_sf"/>
</dbReference>
<dbReference type="OrthoDB" id="31543at2157"/>
<dbReference type="SUPFAM" id="SSF82689">
    <property type="entry name" value="Mechanosensitive channel protein MscS (YggB), C-terminal domain"/>
    <property type="match status" value="1"/>
</dbReference>
<comment type="subcellular location">
    <subcellularLocation>
        <location evidence="1">Cell membrane</location>
        <topology evidence="1">Multi-pass membrane protein</topology>
    </subcellularLocation>
</comment>
<sequence length="419" mass="45472">MPGYQEIRNAIWRTVVSTEAQILVTVAALVLLAIVVVAVRSVGPRLKEYVDDAVAESLQAGFIALFAAATSLFLISVWRAGWLIERGFDQIDPSRVDVVAVVLSVAVFAAAYTVTRISKNSIRRLSKERGAITNHQQEVAHHVVQLFIFGLGILVVLGIWNVEPGDLLLGAGAATVVFGLAARQTLGAVLAGFVVLFSRPFDLGDWVVVGDEEGIVTDISVFNTQLRTFDDEYVMIPNDIVTDTEIRNRSRKGRLRLETDVGVDYETDVEHAMEIAAAAMDETETPMERPDPNVVLSEFGGSSVVLKLRYYIDNPSARKMWKARTEVISAVKDAFAAEGIKIPFPQRELSGRPEAGGLAVSGVRASEVTDGDDDADGADDAESDGDDGEDAEIDDDRVEREDAVEAEDTTDTDDTEGEE</sequence>